<protein>
    <submittedName>
        <fullName evidence="2">Uncharacterized protein</fullName>
    </submittedName>
</protein>
<evidence type="ECO:0000313" key="3">
    <source>
        <dbReference type="Proteomes" id="UP000219331"/>
    </source>
</evidence>
<dbReference type="Proteomes" id="UP000219331">
    <property type="component" value="Unassembled WGS sequence"/>
</dbReference>
<proteinExistence type="predicted"/>
<dbReference type="RefSeq" id="WP_176521988.1">
    <property type="nucleotide sequence ID" value="NZ_OBML01000001.1"/>
</dbReference>
<dbReference type="AlphaFoldDB" id="A0A285R773"/>
<dbReference type="STRING" id="538381.GCA_001696535_01488"/>
<dbReference type="EMBL" id="OBML01000001">
    <property type="protein sequence ID" value="SOB89950.1"/>
    <property type="molecule type" value="Genomic_DNA"/>
</dbReference>
<evidence type="ECO:0000256" key="1">
    <source>
        <dbReference type="SAM" id="MobiDB-lite"/>
    </source>
</evidence>
<evidence type="ECO:0000313" key="2">
    <source>
        <dbReference type="EMBL" id="SOB89950.1"/>
    </source>
</evidence>
<gene>
    <name evidence="2" type="ORF">SAMN05421512_101361</name>
</gene>
<organism evidence="2 3">
    <name type="scientific">Stappia indica</name>
    <dbReference type="NCBI Taxonomy" id="538381"/>
    <lineage>
        <taxon>Bacteria</taxon>
        <taxon>Pseudomonadati</taxon>
        <taxon>Pseudomonadota</taxon>
        <taxon>Alphaproteobacteria</taxon>
        <taxon>Hyphomicrobiales</taxon>
        <taxon>Stappiaceae</taxon>
        <taxon>Stappia</taxon>
    </lineage>
</organism>
<accession>A0A285R773</accession>
<keyword evidence="3" id="KW-1185">Reference proteome</keyword>
<name>A0A285R773_9HYPH</name>
<feature type="region of interest" description="Disordered" evidence="1">
    <location>
        <begin position="116"/>
        <end position="143"/>
    </location>
</feature>
<sequence length="143" mass="16316">MSLRLPESLRRRQPEDPLSELFREEAETERVATLVRLNKALADAIARLKTSTARFHQADAQARDEARHRWRRRHAEAGEALWSVLIQREICGLRHHEAFLREFDVPRSVHLLMGPAATAIDPPDPLPPADAALPPNDRMQRPA</sequence>
<reference evidence="2 3" key="1">
    <citation type="submission" date="2017-08" db="EMBL/GenBank/DDBJ databases">
        <authorList>
            <person name="de Groot N.N."/>
        </authorList>
    </citation>
    <scope>NUCLEOTIDE SEQUENCE [LARGE SCALE GENOMIC DNA]</scope>
    <source>
        <strain evidence="2 3">USBA 352</strain>
    </source>
</reference>